<proteinExistence type="predicted"/>
<dbReference type="EMBL" id="UINC01047210">
    <property type="protein sequence ID" value="SVB56189.1"/>
    <property type="molecule type" value="Genomic_DNA"/>
</dbReference>
<dbReference type="AlphaFoldDB" id="A0A382F0I8"/>
<sequence>MKIQKLESINAFVAVDLENAPGRGILRASKKILQGGAKDLARSMTYGLASLNLKETGISAGISTTPEEKNEAIKTFFEEISEWENEFTFTAGLGVKSEDTAEDKPEEKLQLLAMGTVISALSAKPNANT</sequence>
<accession>A0A382F0I8</accession>
<protein>
    <submittedName>
        <fullName evidence="1">Uncharacterized protein</fullName>
    </submittedName>
</protein>
<organism evidence="1">
    <name type="scientific">marine metagenome</name>
    <dbReference type="NCBI Taxonomy" id="408172"/>
    <lineage>
        <taxon>unclassified sequences</taxon>
        <taxon>metagenomes</taxon>
        <taxon>ecological metagenomes</taxon>
    </lineage>
</organism>
<name>A0A382F0I8_9ZZZZ</name>
<evidence type="ECO:0000313" key="1">
    <source>
        <dbReference type="EMBL" id="SVB56189.1"/>
    </source>
</evidence>
<gene>
    <name evidence="1" type="ORF">METZ01_LOCUS209043</name>
</gene>
<feature type="non-terminal residue" evidence="1">
    <location>
        <position position="129"/>
    </location>
</feature>
<reference evidence="1" key="1">
    <citation type="submission" date="2018-05" db="EMBL/GenBank/DDBJ databases">
        <authorList>
            <person name="Lanie J.A."/>
            <person name="Ng W.-L."/>
            <person name="Kazmierczak K.M."/>
            <person name="Andrzejewski T.M."/>
            <person name="Davidsen T.M."/>
            <person name="Wayne K.J."/>
            <person name="Tettelin H."/>
            <person name="Glass J.I."/>
            <person name="Rusch D."/>
            <person name="Podicherti R."/>
            <person name="Tsui H.-C.T."/>
            <person name="Winkler M.E."/>
        </authorList>
    </citation>
    <scope>NUCLEOTIDE SEQUENCE</scope>
</reference>